<keyword evidence="1" id="KW-0812">Transmembrane</keyword>
<dbReference type="AlphaFoldDB" id="A0ABD6B3A1"/>
<comment type="caution">
    <text evidence="2">The sequence shown here is derived from an EMBL/GenBank/DDBJ whole genome shotgun (WGS) entry which is preliminary data.</text>
</comment>
<proteinExistence type="predicted"/>
<dbReference type="EMBL" id="JBHUDH010000008">
    <property type="protein sequence ID" value="MFD1524902.1"/>
    <property type="molecule type" value="Genomic_DNA"/>
</dbReference>
<keyword evidence="3" id="KW-1185">Reference proteome</keyword>
<protein>
    <recommendedName>
        <fullName evidence="4">NPCBM-associated, NEW3 domain of alpha-galactosidase</fullName>
    </recommendedName>
</protein>
<accession>A0ABD6B3A1</accession>
<reference evidence="2 3" key="1">
    <citation type="journal article" date="2019" name="Int. J. Syst. Evol. Microbiol.">
        <title>The Global Catalogue of Microorganisms (GCM) 10K type strain sequencing project: providing services to taxonomists for standard genome sequencing and annotation.</title>
        <authorList>
            <consortium name="The Broad Institute Genomics Platform"/>
            <consortium name="The Broad Institute Genome Sequencing Center for Infectious Disease"/>
            <person name="Wu L."/>
            <person name="Ma J."/>
        </authorList>
    </citation>
    <scope>NUCLEOTIDE SEQUENCE [LARGE SCALE GENOMIC DNA]</scope>
    <source>
        <strain evidence="2 3">CGMCC 1.12285</strain>
    </source>
</reference>
<keyword evidence="1" id="KW-0472">Membrane</keyword>
<evidence type="ECO:0000313" key="2">
    <source>
        <dbReference type="EMBL" id="MFD1524902.1"/>
    </source>
</evidence>
<gene>
    <name evidence="2" type="ORF">ACFR9S_01120</name>
</gene>
<organism evidence="2 3">
    <name type="scientific">Halolamina salina</name>
    <dbReference type="NCBI Taxonomy" id="1220023"/>
    <lineage>
        <taxon>Archaea</taxon>
        <taxon>Methanobacteriati</taxon>
        <taxon>Methanobacteriota</taxon>
        <taxon>Stenosarchaea group</taxon>
        <taxon>Halobacteria</taxon>
        <taxon>Halobacteriales</taxon>
        <taxon>Haloferacaceae</taxon>
    </lineage>
</organism>
<sequence>MSRSIAVRAFTLLSCLLLVVGAAAPAAGASTSVGVDAALPDQSESSQLSFTFSPDANATVDATEEITRANGDVTFQFVSWQRTDGSGSGSSTRWDVVAGATYRVTYEASVMGSADEGVYSGTATVQNRNGGTVASEPLEVSVDKLYPEFGYADPSTKELVYQDPNSQSESTSFDVSVPNSGDGAMVLSEVSFSGLPSGISAEAELPDSPIDARSSGAVSVTVTGSESLDPGRYSFQMTLTDNLGNSLDLSVPIEVRRPPIASVSGGEIQIGDVLNGTSREVEFTIEEAGGYQGIDGLSVRQIGNERSASLSFSGTRYVSTGPGGSATATASVSVDDGVRQHEELTWDVELTPDNQNAPSTVVTVSARSIYPAMLDGVDLPETQLEFDEPRSSVTSFDTTTEVGIRNSGDLEMNVVSASASMRSGEQYISASIDEAPGTVAGLSTGEATLDISADPDTPEGTYDVAVTVDTESAGSTTVVETITITQEPELQTQTEVSYGELTITANQTRTIDVQERLGYEAIEGLEITKVSGPDRWLTVVERPPSRIGSGETSPFIVAVQFDTEAELYEQYRWTFRITGDNVEARNITVTARARPYSFDQITNPLEERAAGGDWQASTTGPMNTMLLDLEERLRGDSDLSNSVLSRALAAGRATLLFVDSLEQARAAQDSGNYSAAQRSLARAAAARDQMRQYVTGIQQDDLRNTGSQSVAAAETAFDETASVQQTHYREMLEQNSSIYRNAQAYRALMRLSEYTGDQETAAEREAAYQRASEEYLRTVEAAAANRTAGEKAYEGYAANATIVLVDYPLVLNPARLDEVGTTTSRISERYDTAVALYDRAGATEERDATQQRANTIGQRLQLSQYGLYGVTGVYGLGVLALLGRTGLNLYAYYRDVSASASGDFLLDGG</sequence>
<dbReference type="RefSeq" id="WP_379730475.1">
    <property type="nucleotide sequence ID" value="NZ_JBHSWZ010000005.1"/>
</dbReference>
<keyword evidence="1" id="KW-1133">Transmembrane helix</keyword>
<evidence type="ECO:0008006" key="4">
    <source>
        <dbReference type="Google" id="ProtNLM"/>
    </source>
</evidence>
<feature type="transmembrane region" description="Helical" evidence="1">
    <location>
        <begin position="865"/>
        <end position="883"/>
    </location>
</feature>
<dbReference type="Proteomes" id="UP001597111">
    <property type="component" value="Unassembled WGS sequence"/>
</dbReference>
<name>A0ABD6B3A1_9EURY</name>
<evidence type="ECO:0000313" key="3">
    <source>
        <dbReference type="Proteomes" id="UP001597111"/>
    </source>
</evidence>
<evidence type="ECO:0000256" key="1">
    <source>
        <dbReference type="SAM" id="Phobius"/>
    </source>
</evidence>